<keyword evidence="2" id="KW-1185">Reference proteome</keyword>
<accession>A0A508T5B9</accession>
<protein>
    <submittedName>
        <fullName evidence="1">Uncharacterized protein</fullName>
    </submittedName>
</protein>
<name>A0A508T5B9_9BRAD</name>
<evidence type="ECO:0000313" key="2">
    <source>
        <dbReference type="Proteomes" id="UP000328092"/>
    </source>
</evidence>
<evidence type="ECO:0000313" key="1">
    <source>
        <dbReference type="EMBL" id="VIO70595.1"/>
    </source>
</evidence>
<sequence length="232" mass="26423">MRDAKLNSLADIIAHYRPISYQVSANGQLFEKELKPVSPYGFGRLHFTICFSVISAVSRYVAESPVRAPIQFIFDEQQGIDADVEMLFDEMIKSLPREAQKLIDGRPVFKSDKELQYAPLQAADLLAWHLRREHETGEKLVLTSRLMSGDAHIVQEIPDEMLRSWASHHATLPGVPLLRSKQQWKDFKATLKTLTDTGIYPSKIKGPGIYYPEGTSALARAIDWVRRRFRKA</sequence>
<comment type="caution">
    <text evidence="1">The sequence shown here is derived from an EMBL/GenBank/DDBJ whole genome shotgun (WGS) entry which is preliminary data.</text>
</comment>
<reference evidence="1" key="1">
    <citation type="submission" date="2019-02" db="EMBL/GenBank/DDBJ databases">
        <authorList>
            <person name="Pothier F.J."/>
        </authorList>
    </citation>
    <scope>NUCLEOTIDE SEQUENCE</scope>
    <source>
        <strain evidence="1">CI-1B</strain>
    </source>
</reference>
<dbReference type="EMBL" id="CAADFC020000011">
    <property type="protein sequence ID" value="VIO70595.1"/>
    <property type="molecule type" value="Genomic_DNA"/>
</dbReference>
<gene>
    <name evidence="1" type="ORF">CI1B_32490</name>
</gene>
<proteinExistence type="predicted"/>
<organism evidence="1 2">
    <name type="scientific">Bradyrhizobium ivorense</name>
    <dbReference type="NCBI Taxonomy" id="2511166"/>
    <lineage>
        <taxon>Bacteria</taxon>
        <taxon>Pseudomonadati</taxon>
        <taxon>Pseudomonadota</taxon>
        <taxon>Alphaproteobacteria</taxon>
        <taxon>Hyphomicrobiales</taxon>
        <taxon>Nitrobacteraceae</taxon>
        <taxon>Bradyrhizobium</taxon>
    </lineage>
</organism>
<dbReference type="AlphaFoldDB" id="A0A508T5B9"/>
<dbReference type="Proteomes" id="UP000328092">
    <property type="component" value="Unassembled WGS sequence"/>
</dbReference>